<evidence type="ECO:0000259" key="8">
    <source>
        <dbReference type="PROSITE" id="PS50850"/>
    </source>
</evidence>
<evidence type="ECO:0000256" key="4">
    <source>
        <dbReference type="ARBA" id="ARBA00022692"/>
    </source>
</evidence>
<dbReference type="PANTHER" id="PTHR23501">
    <property type="entry name" value="MAJOR FACILITATOR SUPERFAMILY"/>
    <property type="match status" value="1"/>
</dbReference>
<dbReference type="InterPro" id="IPR011701">
    <property type="entry name" value="MFS"/>
</dbReference>
<feature type="transmembrane region" description="Helical" evidence="7">
    <location>
        <begin position="382"/>
        <end position="407"/>
    </location>
</feature>
<dbReference type="RefSeq" id="WP_148598485.1">
    <property type="nucleotide sequence ID" value="NZ_CP042997.1"/>
</dbReference>
<feature type="transmembrane region" description="Helical" evidence="7">
    <location>
        <begin position="115"/>
        <end position="137"/>
    </location>
</feature>
<evidence type="ECO:0000256" key="2">
    <source>
        <dbReference type="ARBA" id="ARBA00022448"/>
    </source>
</evidence>
<reference evidence="9 10" key="1">
    <citation type="submission" date="2019-08" db="EMBL/GenBank/DDBJ databases">
        <title>Deep-cultivation of Planctomycetes and their phenomic and genomic characterization uncovers novel biology.</title>
        <authorList>
            <person name="Wiegand S."/>
            <person name="Jogler M."/>
            <person name="Boedeker C."/>
            <person name="Pinto D."/>
            <person name="Vollmers J."/>
            <person name="Rivas-Marin E."/>
            <person name="Kohn T."/>
            <person name="Peeters S.H."/>
            <person name="Heuer A."/>
            <person name="Rast P."/>
            <person name="Oberbeckmann S."/>
            <person name="Bunk B."/>
            <person name="Jeske O."/>
            <person name="Meyerdierks A."/>
            <person name="Storesund J.E."/>
            <person name="Kallscheuer N."/>
            <person name="Luecker S."/>
            <person name="Lage O.M."/>
            <person name="Pohl T."/>
            <person name="Merkel B.J."/>
            <person name="Hornburger P."/>
            <person name="Mueller R.-W."/>
            <person name="Bruemmer F."/>
            <person name="Labrenz M."/>
            <person name="Spormann A.M."/>
            <person name="Op den Camp H."/>
            <person name="Overmann J."/>
            <person name="Amann R."/>
            <person name="Jetten M.S.M."/>
            <person name="Mascher T."/>
            <person name="Medema M.H."/>
            <person name="Devos D.P."/>
            <person name="Kaster A.-K."/>
            <person name="Ovreas L."/>
            <person name="Rohde M."/>
            <person name="Galperin M.Y."/>
            <person name="Jogler C."/>
        </authorList>
    </citation>
    <scope>NUCLEOTIDE SEQUENCE [LARGE SCALE GENOMIC DNA]</scope>
    <source>
        <strain evidence="9 10">OJF2</strain>
    </source>
</reference>
<feature type="transmembrane region" description="Helical" evidence="7">
    <location>
        <begin position="287"/>
        <end position="305"/>
    </location>
</feature>
<dbReference type="Gene3D" id="1.20.1250.20">
    <property type="entry name" value="MFS general substrate transporter like domains"/>
    <property type="match status" value="1"/>
</dbReference>
<evidence type="ECO:0000256" key="6">
    <source>
        <dbReference type="ARBA" id="ARBA00023136"/>
    </source>
</evidence>
<feature type="transmembrane region" description="Helical" evidence="7">
    <location>
        <begin position="325"/>
        <end position="345"/>
    </location>
</feature>
<dbReference type="SUPFAM" id="SSF103473">
    <property type="entry name" value="MFS general substrate transporter"/>
    <property type="match status" value="1"/>
</dbReference>
<feature type="transmembrane region" description="Helical" evidence="7">
    <location>
        <begin position="89"/>
        <end position="109"/>
    </location>
</feature>
<accession>A0A5B9WEQ9</accession>
<keyword evidence="4 7" id="KW-0812">Transmembrane</keyword>
<keyword evidence="10" id="KW-1185">Reference proteome</keyword>
<keyword evidence="6 7" id="KW-0472">Membrane</keyword>
<sequence>MTAPAGTIEATRPAARRAVNPWLVALTVTIATFMEVLDTSIANVALPHIAGDLGASIDDANWVLTGYLVANAMVIPLSSWLSAAMGRKAYYMACVALFTITSALCGLATSLPVLILWRVVQGLAGGGLQPVSQAILLDTFPAERRAAGMAVYGVAALTAPVLGPTLGGWITDNYSWRWIFYINIPAGVLSLALNALLVEDPAYLKAERAAMLRKGLRIDYAGIGLIALGLGCLEVVLDKGQEWDWLGSPGIRAMIVLAAIGLLGGLAWEWRHPAPFINLRLLRDRSFFFGCLIVASTYAVLYGSILLLPQMMQGLMGYDATNAGLVLSPAGFFSMVTMILSALVLRKGLDARWLISLGGGVMALGSYWLVTLNLQAGPMQLVWPRVVQMAGAGLMFAPLAAAAVLYLPKTEMNNASGLFNMLRNEGSSVGIGLSTAVLQRRVQFHSFRLTESLQPLSDATTAALHATGRFFTAVTGDPARGELMGLRAIRLVRDQQAYAMAFLDCFWVFTLIAAATVPLAWLMKRSVAEGEVHIGE</sequence>
<feature type="transmembrane region" description="Helical" evidence="7">
    <location>
        <begin position="149"/>
        <end position="170"/>
    </location>
</feature>
<dbReference type="KEGG" id="agv:OJF2_77480"/>
<name>A0A5B9WEQ9_9BACT</name>
<evidence type="ECO:0000313" key="10">
    <source>
        <dbReference type="Proteomes" id="UP000324233"/>
    </source>
</evidence>
<dbReference type="OrthoDB" id="9816041at2"/>
<dbReference type="InterPro" id="IPR004638">
    <property type="entry name" value="EmrB-like"/>
</dbReference>
<evidence type="ECO:0000256" key="1">
    <source>
        <dbReference type="ARBA" id="ARBA00004651"/>
    </source>
</evidence>
<protein>
    <submittedName>
        <fullName evidence="9">Multidrug export protein EmrB</fullName>
    </submittedName>
</protein>
<feature type="transmembrane region" description="Helical" evidence="7">
    <location>
        <begin position="249"/>
        <end position="267"/>
    </location>
</feature>
<dbReference type="InterPro" id="IPR036259">
    <property type="entry name" value="MFS_trans_sf"/>
</dbReference>
<feature type="transmembrane region" description="Helical" evidence="7">
    <location>
        <begin position="352"/>
        <end position="370"/>
    </location>
</feature>
<gene>
    <name evidence="9" type="primary">emrB_3</name>
    <name evidence="9" type="ORF">OJF2_77480</name>
</gene>
<dbReference type="NCBIfam" id="TIGR00711">
    <property type="entry name" value="efflux_EmrB"/>
    <property type="match status" value="1"/>
</dbReference>
<evidence type="ECO:0000256" key="5">
    <source>
        <dbReference type="ARBA" id="ARBA00022989"/>
    </source>
</evidence>
<dbReference type="Proteomes" id="UP000324233">
    <property type="component" value="Chromosome"/>
</dbReference>
<feature type="transmembrane region" description="Helical" evidence="7">
    <location>
        <begin position="22"/>
        <end position="42"/>
    </location>
</feature>
<dbReference type="Pfam" id="PF07690">
    <property type="entry name" value="MFS_1"/>
    <property type="match status" value="1"/>
</dbReference>
<organism evidence="9 10">
    <name type="scientific">Aquisphaera giovannonii</name>
    <dbReference type="NCBI Taxonomy" id="406548"/>
    <lineage>
        <taxon>Bacteria</taxon>
        <taxon>Pseudomonadati</taxon>
        <taxon>Planctomycetota</taxon>
        <taxon>Planctomycetia</taxon>
        <taxon>Isosphaerales</taxon>
        <taxon>Isosphaeraceae</taxon>
        <taxon>Aquisphaera</taxon>
    </lineage>
</organism>
<dbReference type="PANTHER" id="PTHR23501:SF174">
    <property type="entry name" value="MULTIDRUG EXPORT PROTEIN EMRB-RELATED"/>
    <property type="match status" value="1"/>
</dbReference>
<dbReference type="GO" id="GO:0022857">
    <property type="term" value="F:transmembrane transporter activity"/>
    <property type="evidence" value="ECO:0007669"/>
    <property type="project" value="InterPro"/>
</dbReference>
<feature type="transmembrane region" description="Helical" evidence="7">
    <location>
        <begin position="62"/>
        <end position="82"/>
    </location>
</feature>
<feature type="transmembrane region" description="Helical" evidence="7">
    <location>
        <begin position="218"/>
        <end position="237"/>
    </location>
</feature>
<dbReference type="InterPro" id="IPR020846">
    <property type="entry name" value="MFS_dom"/>
</dbReference>
<dbReference type="CDD" id="cd17503">
    <property type="entry name" value="MFS_LmrB_MDR_like"/>
    <property type="match status" value="1"/>
</dbReference>
<dbReference type="EMBL" id="CP042997">
    <property type="protein sequence ID" value="QEH39136.1"/>
    <property type="molecule type" value="Genomic_DNA"/>
</dbReference>
<keyword evidence="3" id="KW-1003">Cell membrane</keyword>
<evidence type="ECO:0000256" key="7">
    <source>
        <dbReference type="SAM" id="Phobius"/>
    </source>
</evidence>
<proteinExistence type="predicted"/>
<comment type="subcellular location">
    <subcellularLocation>
        <location evidence="1">Cell membrane</location>
        <topology evidence="1">Multi-pass membrane protein</topology>
    </subcellularLocation>
</comment>
<feature type="transmembrane region" description="Helical" evidence="7">
    <location>
        <begin position="176"/>
        <end position="197"/>
    </location>
</feature>
<feature type="domain" description="Major facilitator superfamily (MFS) profile" evidence="8">
    <location>
        <begin position="24"/>
        <end position="528"/>
    </location>
</feature>
<feature type="transmembrane region" description="Helical" evidence="7">
    <location>
        <begin position="497"/>
        <end position="521"/>
    </location>
</feature>
<dbReference type="GO" id="GO:0005886">
    <property type="term" value="C:plasma membrane"/>
    <property type="evidence" value="ECO:0007669"/>
    <property type="project" value="UniProtKB-SubCell"/>
</dbReference>
<evidence type="ECO:0000313" key="9">
    <source>
        <dbReference type="EMBL" id="QEH39136.1"/>
    </source>
</evidence>
<dbReference type="Gene3D" id="1.20.1720.10">
    <property type="entry name" value="Multidrug resistance protein D"/>
    <property type="match status" value="1"/>
</dbReference>
<evidence type="ECO:0000256" key="3">
    <source>
        <dbReference type="ARBA" id="ARBA00022475"/>
    </source>
</evidence>
<keyword evidence="2" id="KW-0813">Transport</keyword>
<dbReference type="AlphaFoldDB" id="A0A5B9WEQ9"/>
<keyword evidence="5 7" id="KW-1133">Transmembrane helix</keyword>
<dbReference type="PROSITE" id="PS50850">
    <property type="entry name" value="MFS"/>
    <property type="match status" value="1"/>
</dbReference>